<keyword evidence="7" id="KW-0460">Magnesium</keyword>
<feature type="binding site" evidence="10">
    <location>
        <position position="26"/>
    </location>
    <ligand>
        <name>substrate</name>
    </ligand>
</feature>
<feature type="binding site" evidence="10">
    <location>
        <begin position="221"/>
        <end position="223"/>
    </location>
    <ligand>
        <name>substrate</name>
    </ligand>
</feature>
<dbReference type="Pfam" id="PF02746">
    <property type="entry name" value="MR_MLE_N"/>
    <property type="match status" value="1"/>
</dbReference>
<dbReference type="SUPFAM" id="SSF54826">
    <property type="entry name" value="Enolase N-terminal domain-like"/>
    <property type="match status" value="1"/>
</dbReference>
<feature type="binding site" evidence="10">
    <location>
        <position position="403"/>
    </location>
    <ligand>
        <name>substrate</name>
    </ligand>
</feature>
<dbReference type="eggNOG" id="COG4948">
    <property type="taxonomic scope" value="Bacteria"/>
</dbReference>
<dbReference type="GO" id="GO:0046872">
    <property type="term" value="F:metal ion binding"/>
    <property type="evidence" value="ECO:0007669"/>
    <property type="project" value="UniProtKB-KW"/>
</dbReference>
<feature type="active site" description="Proton acceptor" evidence="9">
    <location>
        <position position="321"/>
    </location>
</feature>
<comment type="caution">
    <text evidence="12">The sequence shown here is derived from an EMBL/GenBank/DDBJ whole genome shotgun (WGS) entry which is preliminary data.</text>
</comment>
<feature type="domain" description="Mandelate racemase/muconate lactonizing enzyme C-terminal" evidence="11">
    <location>
        <begin position="171"/>
        <end position="266"/>
    </location>
</feature>
<dbReference type="InterPro" id="IPR013342">
    <property type="entry name" value="Mandelate_racemase_C"/>
</dbReference>
<sequence>MSRIESITVTPIAFRDPPLLNAYGVHEAWALRTIIEVYTENGVYGLGESYGDEQTISQLQAVAPALVGMDIFNLNAIRHRIAEVVEQPDPQSGLEIAPGTLGATTVPRIFSAFEVACLDLIGKLTGRPVCDLLGGKVRDSVDYSAYLFYKFERHRFTDDTWVDKWGEALTPEQIVAQAKMMIDEYGFGSIKLKAGVFEPEAEIEALRALKQAFPNHPLRIDPNGGWSVETTKRLLPLFEGGLLQYLEDPSPGKEAMGQVSAATDIPLATNMCVIGTFDLKRAIELDAVQVILSDHHYWGGLRATQDLAAVCKIYDIGLSMHSNSHLGISLMAMTHAAAAIDNLTYACDTHYPWQEEEVIKGGKIKFENGSVRVPDAPGLGVELDREALAVLAENYRTCGIRARDDVKEMQKYQPEWSGKIPRF</sequence>
<dbReference type="InterPro" id="IPR029065">
    <property type="entry name" value="Enolase_C-like"/>
</dbReference>
<reference evidence="12 13" key="1">
    <citation type="submission" date="2014-04" db="EMBL/GenBank/DDBJ databases">
        <title>Marinobacterium kochiensis sp. nov., isolated from sediment sample collected from Kochi backwaters in Kerala, India.</title>
        <authorList>
            <person name="Singh A."/>
            <person name="Pinnaka A.K."/>
        </authorList>
    </citation>
    <scope>NUCLEOTIDE SEQUENCE [LARGE SCALE GENOMIC DNA]</scope>
    <source>
        <strain evidence="12 13">AK27</strain>
    </source>
</reference>
<dbReference type="SUPFAM" id="SSF51604">
    <property type="entry name" value="Enolase C-terminal domain-like"/>
    <property type="match status" value="1"/>
</dbReference>
<feature type="binding site" evidence="10">
    <location>
        <begin position="321"/>
        <end position="323"/>
    </location>
    <ligand>
        <name>substrate</name>
    </ligand>
</feature>
<keyword evidence="8" id="KW-0456">Lyase</keyword>
<dbReference type="RefSeq" id="WP_036182544.1">
    <property type="nucleotide sequence ID" value="NZ_JMQN01000007.1"/>
</dbReference>
<dbReference type="SMART" id="SM00922">
    <property type="entry name" value="MR_MLE"/>
    <property type="match status" value="1"/>
</dbReference>
<evidence type="ECO:0000256" key="6">
    <source>
        <dbReference type="ARBA" id="ARBA00022723"/>
    </source>
</evidence>
<keyword evidence="6" id="KW-0479">Metal-binding</keyword>
<feature type="binding site" evidence="10">
    <location>
        <position position="270"/>
    </location>
    <ligand>
        <name>substrate</name>
    </ligand>
</feature>
<dbReference type="GO" id="GO:0008872">
    <property type="term" value="F:glucarate dehydratase activity"/>
    <property type="evidence" value="ECO:0007669"/>
    <property type="project" value="UniProtKB-EC"/>
</dbReference>
<evidence type="ECO:0000256" key="10">
    <source>
        <dbReference type="PIRSR" id="PIRSR634598-2"/>
    </source>
</evidence>
<keyword evidence="13" id="KW-1185">Reference proteome</keyword>
<feature type="binding site" evidence="10">
    <location>
        <position position="100"/>
    </location>
    <ligand>
        <name>substrate</name>
    </ligand>
</feature>
<dbReference type="InterPro" id="IPR029017">
    <property type="entry name" value="Enolase-like_N"/>
</dbReference>
<proteinExistence type="inferred from homology"/>
<dbReference type="InterPro" id="IPR013341">
    <property type="entry name" value="Mandelate_racemase_N_dom"/>
</dbReference>
<dbReference type="Pfam" id="PF13378">
    <property type="entry name" value="MR_MLE_C"/>
    <property type="match status" value="1"/>
</dbReference>
<protein>
    <recommendedName>
        <fullName evidence="5">glucarate dehydratase</fullName>
        <ecNumber evidence="5">4.2.1.40</ecNumber>
    </recommendedName>
</protein>
<dbReference type="InterPro" id="IPR036849">
    <property type="entry name" value="Enolase-like_C_sf"/>
</dbReference>
<dbReference type="Gene3D" id="3.20.20.120">
    <property type="entry name" value="Enolase-like C-terminal domain"/>
    <property type="match status" value="1"/>
</dbReference>
<dbReference type="OrthoDB" id="193563at2"/>
<feature type="binding site" evidence="10">
    <location>
        <position position="350"/>
    </location>
    <ligand>
        <name>substrate</name>
    </ligand>
</feature>
<dbReference type="Gene3D" id="3.30.390.10">
    <property type="entry name" value="Enolase-like, N-terminal domain"/>
    <property type="match status" value="1"/>
</dbReference>
<dbReference type="PANTHER" id="PTHR48080:SF4">
    <property type="entry name" value="GLUCARATE DEHYDRATASE"/>
    <property type="match status" value="1"/>
</dbReference>
<evidence type="ECO:0000256" key="7">
    <source>
        <dbReference type="ARBA" id="ARBA00022842"/>
    </source>
</evidence>
<feature type="active site" description="Proton acceptor" evidence="9">
    <location>
        <position position="193"/>
    </location>
</feature>
<evidence type="ECO:0000256" key="4">
    <source>
        <dbReference type="ARBA" id="ARBA00009938"/>
    </source>
</evidence>
<dbReference type="CDD" id="cd03323">
    <property type="entry name" value="D-glucarate_dehydratase"/>
    <property type="match status" value="1"/>
</dbReference>
<dbReference type="Proteomes" id="UP000028252">
    <property type="component" value="Unassembled WGS sequence"/>
</dbReference>
<evidence type="ECO:0000256" key="8">
    <source>
        <dbReference type="ARBA" id="ARBA00023239"/>
    </source>
</evidence>
<evidence type="ECO:0000259" key="11">
    <source>
        <dbReference type="SMART" id="SM00922"/>
    </source>
</evidence>
<dbReference type="SFLD" id="SFLDG00055">
    <property type="entry name" value="glucarate_dehydratase"/>
    <property type="match status" value="1"/>
</dbReference>
<accession>A0A081G4H7</accession>
<dbReference type="AlphaFoldDB" id="A0A081G4H7"/>
<dbReference type="PATRIC" id="fig|1232683.4.peg.200"/>
<evidence type="ECO:0000256" key="9">
    <source>
        <dbReference type="PIRSR" id="PIRSR634598-1"/>
    </source>
</evidence>
<dbReference type="EMBL" id="JMQN01000007">
    <property type="protein sequence ID" value="KEA65682.1"/>
    <property type="molecule type" value="Genomic_DNA"/>
</dbReference>
<dbReference type="SFLD" id="SFLDS00001">
    <property type="entry name" value="Enolase"/>
    <property type="match status" value="1"/>
</dbReference>
<gene>
    <name evidence="12" type="ORF">ADIMK_0204</name>
</gene>
<dbReference type="PANTHER" id="PTHR48080">
    <property type="entry name" value="D-GALACTONATE DEHYDRATASE-RELATED"/>
    <property type="match status" value="1"/>
</dbReference>
<name>A0A081G4H7_9GAMM</name>
<organism evidence="12 13">
    <name type="scientific">Marinobacterium lacunae</name>
    <dbReference type="NCBI Taxonomy" id="1232683"/>
    <lineage>
        <taxon>Bacteria</taxon>
        <taxon>Pseudomonadati</taxon>
        <taxon>Pseudomonadota</taxon>
        <taxon>Gammaproteobacteria</taxon>
        <taxon>Oceanospirillales</taxon>
        <taxon>Oceanospirillaceae</taxon>
        <taxon>Marinobacterium</taxon>
    </lineage>
</organism>
<comment type="pathway">
    <text evidence="3">Carbohydrate acid metabolism; D-glucarate degradation; 2,5-dioxopentanoate from D-glucarate: step 1/2.</text>
</comment>
<dbReference type="EC" id="4.2.1.40" evidence="5"/>
<comment type="similarity">
    <text evidence="4">Belongs to the mandelate racemase/muconate lactonizing enzyme family. GlucD subfamily.</text>
</comment>
<comment type="cofactor">
    <cofactor evidence="2">
        <name>Mg(2+)</name>
        <dbReference type="ChEBI" id="CHEBI:18420"/>
    </cofactor>
</comment>
<evidence type="ECO:0000313" key="13">
    <source>
        <dbReference type="Proteomes" id="UP000028252"/>
    </source>
</evidence>
<dbReference type="STRING" id="1232683.ADIMK_0204"/>
<evidence type="ECO:0000256" key="5">
    <source>
        <dbReference type="ARBA" id="ARBA00011973"/>
    </source>
</evidence>
<evidence type="ECO:0000256" key="2">
    <source>
        <dbReference type="ARBA" id="ARBA00001946"/>
    </source>
</evidence>
<evidence type="ECO:0000313" key="12">
    <source>
        <dbReference type="EMBL" id="KEA65682.1"/>
    </source>
</evidence>
<comment type="catalytic activity">
    <reaction evidence="1">
        <text>D-glucarate = 5-dehydro-4-deoxy-D-glucarate + H2O</text>
        <dbReference type="Rhea" id="RHEA:14573"/>
        <dbReference type="ChEBI" id="CHEBI:15377"/>
        <dbReference type="ChEBI" id="CHEBI:30612"/>
        <dbReference type="ChEBI" id="CHEBI:42819"/>
        <dbReference type="EC" id="4.2.1.40"/>
    </reaction>
</comment>
<feature type="binding site" evidence="10">
    <location>
        <position position="146"/>
    </location>
    <ligand>
        <name>substrate</name>
    </ligand>
</feature>
<feature type="binding site" evidence="10">
    <location>
        <position position="191"/>
    </location>
    <ligand>
        <name>substrate</name>
    </ligand>
</feature>
<dbReference type="InterPro" id="IPR034598">
    <property type="entry name" value="GlucD-like"/>
</dbReference>
<dbReference type="InterPro" id="IPR034593">
    <property type="entry name" value="DgoD-like"/>
</dbReference>
<evidence type="ECO:0000256" key="1">
    <source>
        <dbReference type="ARBA" id="ARBA00001426"/>
    </source>
</evidence>
<evidence type="ECO:0000256" key="3">
    <source>
        <dbReference type="ARBA" id="ARBA00005183"/>
    </source>
</evidence>